<dbReference type="EMBL" id="CP060783">
    <property type="protein sequence ID" value="QNP49077.1"/>
    <property type="molecule type" value="Genomic_DNA"/>
</dbReference>
<dbReference type="AlphaFoldDB" id="A0A7H0GLB1"/>
<accession>A0A7H0GLB1</accession>
<evidence type="ECO:0000313" key="7">
    <source>
        <dbReference type="Proteomes" id="UP000516028"/>
    </source>
</evidence>
<evidence type="ECO:0000256" key="3">
    <source>
        <dbReference type="ARBA" id="ARBA00022801"/>
    </source>
</evidence>
<keyword evidence="4" id="KW-0862">Zinc</keyword>
<dbReference type="PANTHER" id="PTHR42978:SF6">
    <property type="entry name" value="QUORUM-QUENCHING LACTONASE YTNP-RELATED"/>
    <property type="match status" value="1"/>
</dbReference>
<dbReference type="SUPFAM" id="SSF56281">
    <property type="entry name" value="Metallo-hydrolase/oxidoreductase"/>
    <property type="match status" value="1"/>
</dbReference>
<keyword evidence="2" id="KW-0479">Metal-binding</keyword>
<keyword evidence="7" id="KW-1185">Reference proteome</keyword>
<dbReference type="InterPro" id="IPR051013">
    <property type="entry name" value="MBL_superfamily_lactonases"/>
</dbReference>
<dbReference type="GO" id="GO:0046872">
    <property type="term" value="F:metal ion binding"/>
    <property type="evidence" value="ECO:0007669"/>
    <property type="project" value="UniProtKB-KW"/>
</dbReference>
<dbReference type="PROSITE" id="PS51257">
    <property type="entry name" value="PROKAR_LIPOPROTEIN"/>
    <property type="match status" value="1"/>
</dbReference>
<reference evidence="6 7" key="1">
    <citation type="submission" date="2020-08" db="EMBL/GenBank/DDBJ databases">
        <title>Genome sequence of Diaphorobacter aerolatus KACC 16536T.</title>
        <authorList>
            <person name="Hyun D.-W."/>
            <person name="Bae J.-W."/>
        </authorList>
    </citation>
    <scope>NUCLEOTIDE SEQUENCE [LARGE SCALE GENOMIC DNA]</scope>
    <source>
        <strain evidence="6 7">KACC 16536</strain>
    </source>
</reference>
<evidence type="ECO:0000256" key="2">
    <source>
        <dbReference type="ARBA" id="ARBA00022723"/>
    </source>
</evidence>
<dbReference type="InterPro" id="IPR001279">
    <property type="entry name" value="Metallo-B-lactamas"/>
</dbReference>
<dbReference type="RefSeq" id="WP_187724669.1">
    <property type="nucleotide sequence ID" value="NZ_CP060783.1"/>
</dbReference>
<dbReference type="InterPro" id="IPR036866">
    <property type="entry name" value="RibonucZ/Hydroxyglut_hydro"/>
</dbReference>
<dbReference type="CDD" id="cd07720">
    <property type="entry name" value="OPHC2-like_MBL-fold"/>
    <property type="match status" value="1"/>
</dbReference>
<evidence type="ECO:0000256" key="4">
    <source>
        <dbReference type="ARBA" id="ARBA00022833"/>
    </source>
</evidence>
<evidence type="ECO:0000313" key="6">
    <source>
        <dbReference type="EMBL" id="QNP49077.1"/>
    </source>
</evidence>
<name>A0A7H0GLB1_9BURK</name>
<dbReference type="Proteomes" id="UP000516028">
    <property type="component" value="Chromosome"/>
</dbReference>
<dbReference type="GO" id="GO:0016787">
    <property type="term" value="F:hydrolase activity"/>
    <property type="evidence" value="ECO:0007669"/>
    <property type="project" value="UniProtKB-KW"/>
</dbReference>
<dbReference type="SMART" id="SM00849">
    <property type="entry name" value="Lactamase_B"/>
    <property type="match status" value="1"/>
</dbReference>
<evidence type="ECO:0000259" key="5">
    <source>
        <dbReference type="SMART" id="SM00849"/>
    </source>
</evidence>
<sequence length="356" mass="38423">MLQHIWRVRGLRALGIVSLPFVLTGCAAWMQLTGESEENAAQPAEAAQVAEESVAAYNRNDQSPGFFRMKMGTYLVTVLYDGSFEINSKLMKGRTQAQILNLLKLSKQPRAVRTSVNAFLLDDGERVILVDAGASTALGTSMGKLATSLQMSGYKPDSVQFILLTHLHPDHDGGLNVDGAAAFPNAEVYVPEQEAAYWLSGERGKDNLPVYKGGLGSTAAYKEAGKFHTFTVGSSPIPGVQSVPLPGHTPGHTGYRIRSGKESMLIWGDVVHNAALQLSDPTITVEFDMDQSKARATRAKALKDAATSGEWIAGSHLPFPAIGRVQAAGKTSYRWLPIDYAQAMMDADTRQPMDGK</sequence>
<protein>
    <submittedName>
        <fullName evidence="6">MBL fold metallo-hydrolase</fullName>
    </submittedName>
</protein>
<dbReference type="KEGG" id="daer:H9K75_02700"/>
<dbReference type="Gene3D" id="3.60.15.10">
    <property type="entry name" value="Ribonuclease Z/Hydroxyacylglutathione hydrolase-like"/>
    <property type="match status" value="1"/>
</dbReference>
<comment type="similarity">
    <text evidence="1">Belongs to the metallo-beta-lactamase superfamily.</text>
</comment>
<organism evidence="6 7">
    <name type="scientific">Diaphorobacter aerolatus</name>
    <dbReference type="NCBI Taxonomy" id="1288495"/>
    <lineage>
        <taxon>Bacteria</taxon>
        <taxon>Pseudomonadati</taxon>
        <taxon>Pseudomonadota</taxon>
        <taxon>Betaproteobacteria</taxon>
        <taxon>Burkholderiales</taxon>
        <taxon>Comamonadaceae</taxon>
        <taxon>Diaphorobacter</taxon>
    </lineage>
</organism>
<feature type="domain" description="Metallo-beta-lactamase" evidence="5">
    <location>
        <begin position="115"/>
        <end position="316"/>
    </location>
</feature>
<evidence type="ECO:0000256" key="1">
    <source>
        <dbReference type="ARBA" id="ARBA00007749"/>
    </source>
</evidence>
<dbReference type="Pfam" id="PF00753">
    <property type="entry name" value="Lactamase_B"/>
    <property type="match status" value="1"/>
</dbReference>
<dbReference type="PANTHER" id="PTHR42978">
    <property type="entry name" value="QUORUM-QUENCHING LACTONASE YTNP-RELATED-RELATED"/>
    <property type="match status" value="1"/>
</dbReference>
<keyword evidence="3 6" id="KW-0378">Hydrolase</keyword>
<proteinExistence type="inferred from homology"/>
<gene>
    <name evidence="6" type="ORF">H9K75_02700</name>
</gene>